<gene>
    <name evidence="3" type="ORF">Dda_7324</name>
</gene>
<dbReference type="InterPro" id="IPR032852">
    <property type="entry name" value="ALKBH2"/>
</dbReference>
<dbReference type="SUPFAM" id="SSF51197">
    <property type="entry name" value="Clavaminate synthase-like"/>
    <property type="match status" value="1"/>
</dbReference>
<evidence type="ECO:0000313" key="3">
    <source>
        <dbReference type="EMBL" id="KAJ6257539.1"/>
    </source>
</evidence>
<feature type="region of interest" description="Disordered" evidence="1">
    <location>
        <begin position="1"/>
        <end position="134"/>
    </location>
</feature>
<dbReference type="Gene3D" id="2.60.120.590">
    <property type="entry name" value="Alpha-ketoglutarate-dependent dioxygenase AlkB-like"/>
    <property type="match status" value="1"/>
</dbReference>
<organism evidence="3 4">
    <name type="scientific">Drechslerella dactyloides</name>
    <name type="common">Nematode-trapping fungus</name>
    <name type="synonym">Arthrobotrys dactyloides</name>
    <dbReference type="NCBI Taxonomy" id="74499"/>
    <lineage>
        <taxon>Eukaryota</taxon>
        <taxon>Fungi</taxon>
        <taxon>Dikarya</taxon>
        <taxon>Ascomycota</taxon>
        <taxon>Pezizomycotina</taxon>
        <taxon>Orbiliomycetes</taxon>
        <taxon>Orbiliales</taxon>
        <taxon>Orbiliaceae</taxon>
        <taxon>Drechslerella</taxon>
    </lineage>
</organism>
<evidence type="ECO:0000256" key="1">
    <source>
        <dbReference type="SAM" id="MobiDB-lite"/>
    </source>
</evidence>
<sequence>MADVRIATRSSRRLQAPDPQPLPPPLSKIDDLTGRTVTESEHRIPEPITTRARRTAVRTQTDQGLENAPKDTNSIPRNLGDPSLTTMESPRITRSTKRKADEAAAEVDPSETQPTTKTEKRKTDMFGELSPPDIPLPDIMSQIEMASAGRSFGGGTVAPPTPSRNNKFPFKKPKITARRNAKIPNGRTVGTGKPPATGKPEVWCDTRQELCETLPSFRSYQGGCYASKGFVRGYLIDGHASERDYIDASIIITHVGGNSEEVEGERRLVKNQVWDKGVIAHLRDNRDQRIPLVAIIGENCPTAPAKLVHRYSIMDWFKVTHCWPEVDGMSGKIRCKFRLEKLDSSQRGWWAAADTPGISASMAIENYTCPVCSQVSPYIYDGEPMCLNKDCTIFWIVTEHKPQGPPRHFVYRKSFLHGRTNWPELSLMPPAPLAPTLPVVNEMEFTGPPTPENRVDPSILTESFVLPDGRRAMVYELLHCGKVIHILANKSWNASLYGSDWLLDKYQAIEMPFKRHELKSHKCTGRLLTQQFSFNSGAPYKYIVEVESLPFDKSPAVVQQAMSILQADVSLMFPDALPMNEVLNVAYFEEQKMDFHDDGEDDLGPCISSISLGSPAMMSFRVKGKYCNERLSDADRMLLRPSNPTYSTGKEKRQTKRNILELRLHHGDVIIMNGRPIQRLLEHAVTPEGFRIAATARNISSYNAAVNSTEKLQSTMSRKPQATMANTTTDIWGQEKNGFFYYIQPFGSRTIGTRSSAPGRDADHPPTQQPGPQYTA</sequence>
<dbReference type="GO" id="GO:0035516">
    <property type="term" value="F:broad specificity oxidative DNA demethylase activity"/>
    <property type="evidence" value="ECO:0007669"/>
    <property type="project" value="TreeGrafter"/>
</dbReference>
<dbReference type="EMBL" id="JAQGDS010000010">
    <property type="protein sequence ID" value="KAJ6257539.1"/>
    <property type="molecule type" value="Genomic_DNA"/>
</dbReference>
<evidence type="ECO:0000259" key="2">
    <source>
        <dbReference type="Pfam" id="PF13532"/>
    </source>
</evidence>
<dbReference type="Proteomes" id="UP001221413">
    <property type="component" value="Unassembled WGS sequence"/>
</dbReference>
<keyword evidence="4" id="KW-1185">Reference proteome</keyword>
<dbReference type="InterPro" id="IPR037151">
    <property type="entry name" value="AlkB-like_sf"/>
</dbReference>
<proteinExistence type="predicted"/>
<dbReference type="InterPro" id="IPR027450">
    <property type="entry name" value="AlkB-like"/>
</dbReference>
<dbReference type="GO" id="GO:0051747">
    <property type="term" value="F:cytosine C-5 DNA demethylase activity"/>
    <property type="evidence" value="ECO:0007669"/>
    <property type="project" value="TreeGrafter"/>
</dbReference>
<dbReference type="PANTHER" id="PTHR31573">
    <property type="entry name" value="ALPHA-KETOGLUTARATE-DEPENDENT DIOXYGENASE ALKB HOMOLOG 2"/>
    <property type="match status" value="1"/>
</dbReference>
<feature type="compositionally biased region" description="Polar residues" evidence="1">
    <location>
        <begin position="60"/>
        <end position="76"/>
    </location>
</feature>
<feature type="region of interest" description="Disordered" evidence="1">
    <location>
        <begin position="751"/>
        <end position="776"/>
    </location>
</feature>
<dbReference type="Pfam" id="PF13532">
    <property type="entry name" value="2OG-FeII_Oxy_2"/>
    <property type="match status" value="1"/>
</dbReference>
<comment type="caution">
    <text evidence="3">The sequence shown here is derived from an EMBL/GenBank/DDBJ whole genome shotgun (WGS) entry which is preliminary data.</text>
</comment>
<evidence type="ECO:0000313" key="4">
    <source>
        <dbReference type="Proteomes" id="UP001221413"/>
    </source>
</evidence>
<dbReference type="GO" id="GO:0008198">
    <property type="term" value="F:ferrous iron binding"/>
    <property type="evidence" value="ECO:0007669"/>
    <property type="project" value="TreeGrafter"/>
</dbReference>
<accession>A0AAD6IT72</accession>
<dbReference type="AlphaFoldDB" id="A0AAD6IT72"/>
<dbReference type="GO" id="GO:0006307">
    <property type="term" value="P:DNA alkylation repair"/>
    <property type="evidence" value="ECO:0007669"/>
    <property type="project" value="TreeGrafter"/>
</dbReference>
<dbReference type="PANTHER" id="PTHR31573:SF4">
    <property type="entry name" value="FE2OG DIOXYGENASE DOMAIN-CONTAINING PROTEIN"/>
    <property type="match status" value="1"/>
</dbReference>
<feature type="compositionally biased region" description="Basic and acidic residues" evidence="1">
    <location>
        <begin position="28"/>
        <end position="45"/>
    </location>
</feature>
<name>A0AAD6IT72_DREDA</name>
<protein>
    <recommendedName>
        <fullName evidence="2">Alpha-ketoglutarate-dependent dioxygenase AlkB-like domain-containing protein</fullName>
    </recommendedName>
</protein>
<feature type="domain" description="Alpha-ketoglutarate-dependent dioxygenase AlkB-like" evidence="2">
    <location>
        <begin position="530"/>
        <end position="688"/>
    </location>
</feature>
<reference evidence="3" key="1">
    <citation type="submission" date="2023-01" db="EMBL/GenBank/DDBJ databases">
        <title>The chitinases involved in constricting ring structure development in the nematode-trapping fungus Drechslerella dactyloides.</title>
        <authorList>
            <person name="Wang R."/>
            <person name="Zhang L."/>
            <person name="Tang P."/>
            <person name="Li S."/>
            <person name="Liang L."/>
        </authorList>
    </citation>
    <scope>NUCLEOTIDE SEQUENCE</scope>
    <source>
        <strain evidence="3">YMF1.00031</strain>
    </source>
</reference>